<dbReference type="SMART" id="SM00252">
    <property type="entry name" value="SH2"/>
    <property type="match status" value="1"/>
</dbReference>
<dbReference type="Proteomes" id="UP000821853">
    <property type="component" value="Unassembled WGS sequence"/>
</dbReference>
<dbReference type="PROSITE" id="PS50001">
    <property type="entry name" value="SH2"/>
    <property type="match status" value="1"/>
</dbReference>
<dbReference type="OrthoDB" id="10013007at2759"/>
<dbReference type="AlphaFoldDB" id="A0A9J6H832"/>
<keyword evidence="4" id="KW-1185">Reference proteome</keyword>
<sequence length="137" mass="15280">MHDASAVGAPHKEIALEVLGQEPIGSFLVRQSSTKPGCFALSLRVPRSLQPSGIAHYLIMHTNRGYKIKGFTKEFSTLTSLITHHSVMPELLPCPLSLYRYNSTFRKHGSAEDMVDIDEDPDYTLLSDFRKMMADAV</sequence>
<dbReference type="InterPro" id="IPR036860">
    <property type="entry name" value="SH2_dom_sf"/>
</dbReference>
<dbReference type="Pfam" id="PF00017">
    <property type="entry name" value="SH2"/>
    <property type="match status" value="1"/>
</dbReference>
<dbReference type="PRINTS" id="PR00401">
    <property type="entry name" value="SH2DOMAIN"/>
</dbReference>
<dbReference type="OMA" id="MHYITVQ"/>
<accession>A0A9J6H832</accession>
<dbReference type="InterPro" id="IPR000980">
    <property type="entry name" value="SH2"/>
</dbReference>
<keyword evidence="1" id="KW-0727">SH2 domain</keyword>
<dbReference type="EMBL" id="JABSTR010001252">
    <property type="protein sequence ID" value="KAH9383827.1"/>
    <property type="molecule type" value="Genomic_DNA"/>
</dbReference>
<organism evidence="3 4">
    <name type="scientific">Haemaphysalis longicornis</name>
    <name type="common">Bush tick</name>
    <dbReference type="NCBI Taxonomy" id="44386"/>
    <lineage>
        <taxon>Eukaryota</taxon>
        <taxon>Metazoa</taxon>
        <taxon>Ecdysozoa</taxon>
        <taxon>Arthropoda</taxon>
        <taxon>Chelicerata</taxon>
        <taxon>Arachnida</taxon>
        <taxon>Acari</taxon>
        <taxon>Parasitiformes</taxon>
        <taxon>Ixodida</taxon>
        <taxon>Ixodoidea</taxon>
        <taxon>Ixodidae</taxon>
        <taxon>Haemaphysalinae</taxon>
        <taxon>Haemaphysalis</taxon>
    </lineage>
</organism>
<comment type="caution">
    <text evidence="3">The sequence shown here is derived from an EMBL/GenBank/DDBJ whole genome shotgun (WGS) entry which is preliminary data.</text>
</comment>
<feature type="domain" description="SH2" evidence="2">
    <location>
        <begin position="1"/>
        <end position="86"/>
    </location>
</feature>
<reference evidence="3 4" key="1">
    <citation type="journal article" date="2020" name="Cell">
        <title>Large-Scale Comparative Analyses of Tick Genomes Elucidate Their Genetic Diversity and Vector Capacities.</title>
        <authorList>
            <consortium name="Tick Genome and Microbiome Consortium (TIGMIC)"/>
            <person name="Jia N."/>
            <person name="Wang J."/>
            <person name="Shi W."/>
            <person name="Du L."/>
            <person name="Sun Y."/>
            <person name="Zhan W."/>
            <person name="Jiang J.F."/>
            <person name="Wang Q."/>
            <person name="Zhang B."/>
            <person name="Ji P."/>
            <person name="Bell-Sakyi L."/>
            <person name="Cui X.M."/>
            <person name="Yuan T.T."/>
            <person name="Jiang B.G."/>
            <person name="Yang W.F."/>
            <person name="Lam T.T."/>
            <person name="Chang Q.C."/>
            <person name="Ding S.J."/>
            <person name="Wang X.J."/>
            <person name="Zhu J.G."/>
            <person name="Ruan X.D."/>
            <person name="Zhao L."/>
            <person name="Wei J.T."/>
            <person name="Ye R.Z."/>
            <person name="Que T.C."/>
            <person name="Du C.H."/>
            <person name="Zhou Y.H."/>
            <person name="Cheng J.X."/>
            <person name="Dai P.F."/>
            <person name="Guo W.B."/>
            <person name="Han X.H."/>
            <person name="Huang E.J."/>
            <person name="Li L.F."/>
            <person name="Wei W."/>
            <person name="Gao Y.C."/>
            <person name="Liu J.Z."/>
            <person name="Shao H.Z."/>
            <person name="Wang X."/>
            <person name="Wang C.C."/>
            <person name="Yang T.C."/>
            <person name="Huo Q.B."/>
            <person name="Li W."/>
            <person name="Chen H.Y."/>
            <person name="Chen S.E."/>
            <person name="Zhou L.G."/>
            <person name="Ni X.B."/>
            <person name="Tian J.H."/>
            <person name="Sheng Y."/>
            <person name="Liu T."/>
            <person name="Pan Y.S."/>
            <person name="Xia L.Y."/>
            <person name="Li J."/>
            <person name="Zhao F."/>
            <person name="Cao W.C."/>
        </authorList>
    </citation>
    <scope>NUCLEOTIDE SEQUENCE [LARGE SCALE GENOMIC DNA]</scope>
    <source>
        <strain evidence="3">HaeL-2018</strain>
    </source>
</reference>
<dbReference type="Gene3D" id="3.30.505.10">
    <property type="entry name" value="SH2 domain"/>
    <property type="match status" value="1"/>
</dbReference>
<evidence type="ECO:0000313" key="4">
    <source>
        <dbReference type="Proteomes" id="UP000821853"/>
    </source>
</evidence>
<gene>
    <name evidence="3" type="ORF">HPB48_025597</name>
</gene>
<dbReference type="VEuPathDB" id="VectorBase:HLOH_040657"/>
<dbReference type="PANTHER" id="PTHR15832">
    <property type="entry name" value="SHC (SRC HOMOLOGY DOMAIN C-TERMINAL) ADAPTOR HOMOLOG"/>
    <property type="match status" value="1"/>
</dbReference>
<evidence type="ECO:0000313" key="3">
    <source>
        <dbReference type="EMBL" id="KAH9383827.1"/>
    </source>
</evidence>
<dbReference type="PANTHER" id="PTHR15832:SF2">
    <property type="entry name" value="SH2 DOMAIN-CONTAINING PROTEIN"/>
    <property type="match status" value="1"/>
</dbReference>
<evidence type="ECO:0000259" key="2">
    <source>
        <dbReference type="PROSITE" id="PS50001"/>
    </source>
</evidence>
<name>A0A9J6H832_HAELO</name>
<proteinExistence type="predicted"/>
<dbReference type="SUPFAM" id="SSF55550">
    <property type="entry name" value="SH2 domain"/>
    <property type="match status" value="1"/>
</dbReference>
<evidence type="ECO:0000256" key="1">
    <source>
        <dbReference type="PROSITE-ProRule" id="PRU00191"/>
    </source>
</evidence>
<protein>
    <recommendedName>
        <fullName evidence="2">SH2 domain-containing protein</fullName>
    </recommendedName>
</protein>